<dbReference type="Gene3D" id="2.40.10.500">
    <property type="match status" value="1"/>
</dbReference>
<proteinExistence type="predicted"/>
<dbReference type="NCBIfam" id="TIGR02608">
    <property type="entry name" value="delta_60_rpt"/>
    <property type="match status" value="7"/>
</dbReference>
<dbReference type="InterPro" id="IPR010620">
    <property type="entry name" value="SBBP_repeat"/>
</dbReference>
<dbReference type="InterPro" id="IPR013431">
    <property type="entry name" value="Delta_60_rpt"/>
</dbReference>
<sequence>MAQVTEKWVKRQNGDANNPDWANALAVDHYCNVIVTGFSEGKGSGNDYATIKYNDEGDTKWVKRFNGPGNADDEAAATVVDSKGNVYVTGYSTGSGTETDFATIKYDEEGNTKWVKQFNGPGNGADEAAAIAVDEDGNVYVTGYSTGNGTGSDITTIKYDINGNTKWVKRYNGPGSSSDEATAIAVDNNGNVYVTGWSTGSGTGGDYTTIKYDKNGVQQWVNRYNGPINDFDIARALAVDGAGNVYVTGYITRIENQGEGSATDMATIKYNAAGVQQWAIVYNKQSRDEAYALKIDQAGNVYITGMSGPTVEDPENDYVTIKYNTSGIQQWVAIYSGAGYGFFGSDAFASSLELDAAGNVYVTGGSSFQAELDYVTIKYNANGVQQWLAHYDGPANDIDRASAIGVDKNGNVYITGRSSLGNSADYATIKYNSAGMQKWLKRYNGPGGELKGGADMANALAVDKDGHVHVTGGMTRLITGSDYTTFKYNTNGDREWKKTYNGPGVGPDQATAITLDAQGNVYVTGGSFGKGSLEDFATVKYDAAGNTQWGKRYNGPDNLTDRANAIAVDAQGNVYVTGISTASNLYGDYATIKYDAAGNTKWVKRYNGPANSYDEAVSIAVDASGNVYVTGKSYGVTSFDDFATIKYDANGNQQWVVRFNAPYNADDEPKKLVVDAAGNVLVTGYSWGNSGTIDYTTIKYNTAGVQQWLARYDSPANGFDVPNDLAVDAAGNVYVTGSGGNFGSGADFTTVKYNAAGVQQWAASYDAANSEDIGNAVTVDAQGNVYVTGSSRLDNNLFEDYATVKYNAMGVQQWVARYTGPGNHTDMPTAIGLDKNGNVYVTGYSVGDGTGNDYVTIKYEQTPLLTTRAETIPELNNRVIEQQAAVKLTARAFPNAFTEYINLQWSGSDKPVNITITDVMGRQVEKKTGLAPSGTLRTGGNFGKGVYYAEIVQGSEKILLKLVKN</sequence>
<dbReference type="AlphaFoldDB" id="A0A1V9E4K7"/>
<dbReference type="PANTHER" id="PTHR35580">
    <property type="entry name" value="CELL SURFACE GLYCOPROTEIN (S-LAYER PROTEIN)-LIKE PROTEIN"/>
    <property type="match status" value="1"/>
</dbReference>
<evidence type="ECO:0008006" key="3">
    <source>
        <dbReference type="Google" id="ProtNLM"/>
    </source>
</evidence>
<organism evidence="1 2">
    <name type="scientific">Niastella yeongjuensis</name>
    <dbReference type="NCBI Taxonomy" id="354355"/>
    <lineage>
        <taxon>Bacteria</taxon>
        <taxon>Pseudomonadati</taxon>
        <taxon>Bacteroidota</taxon>
        <taxon>Chitinophagia</taxon>
        <taxon>Chitinophagales</taxon>
        <taxon>Chitinophagaceae</taxon>
        <taxon>Niastella</taxon>
    </lineage>
</organism>
<reference evidence="2" key="1">
    <citation type="submission" date="2016-04" db="EMBL/GenBank/DDBJ databases">
        <authorList>
            <person name="Chen L."/>
            <person name="Zhuang W."/>
            <person name="Wang G."/>
        </authorList>
    </citation>
    <scope>NUCLEOTIDE SEQUENCE [LARGE SCALE GENOMIC DNA]</scope>
    <source>
        <strain evidence="2">17621</strain>
    </source>
</reference>
<dbReference type="InterPro" id="IPR011042">
    <property type="entry name" value="6-blade_b-propeller_TolB-like"/>
</dbReference>
<keyword evidence="2" id="KW-1185">Reference proteome</keyword>
<evidence type="ECO:0000313" key="2">
    <source>
        <dbReference type="Proteomes" id="UP000192610"/>
    </source>
</evidence>
<dbReference type="STRING" id="354355.SAMN05660816_03891"/>
<dbReference type="InterPro" id="IPR052918">
    <property type="entry name" value="Motility_Chemotaxis_Reg"/>
</dbReference>
<dbReference type="Proteomes" id="UP000192610">
    <property type="component" value="Unassembled WGS sequence"/>
</dbReference>
<dbReference type="Gene3D" id="2.120.10.30">
    <property type="entry name" value="TolB, C-terminal domain"/>
    <property type="match status" value="3"/>
</dbReference>
<comment type="caution">
    <text evidence="1">The sequence shown here is derived from an EMBL/GenBank/DDBJ whole genome shotgun (WGS) entry which is preliminary data.</text>
</comment>
<dbReference type="Pfam" id="PF06739">
    <property type="entry name" value="SBBP"/>
    <property type="match status" value="9"/>
</dbReference>
<dbReference type="EMBL" id="LVXG01000067">
    <property type="protein sequence ID" value="OQP41060.1"/>
    <property type="molecule type" value="Genomic_DNA"/>
</dbReference>
<dbReference type="SUPFAM" id="SSF101898">
    <property type="entry name" value="NHL repeat"/>
    <property type="match status" value="3"/>
</dbReference>
<dbReference type="NCBIfam" id="TIGR04183">
    <property type="entry name" value="Por_Secre_tail"/>
    <property type="match status" value="1"/>
</dbReference>
<dbReference type="PANTHER" id="PTHR35580:SF1">
    <property type="entry name" value="PHYTASE-LIKE DOMAIN-CONTAINING PROTEIN"/>
    <property type="match status" value="1"/>
</dbReference>
<accession>A0A1V9E4K7</accession>
<evidence type="ECO:0000313" key="1">
    <source>
        <dbReference type="EMBL" id="OQP41060.1"/>
    </source>
</evidence>
<dbReference type="InterPro" id="IPR026444">
    <property type="entry name" value="Secre_tail"/>
</dbReference>
<gene>
    <name evidence="1" type="ORF">A4H97_15800</name>
</gene>
<protein>
    <recommendedName>
        <fullName evidence="3">Secretion system C-terminal sorting domain-containing protein</fullName>
    </recommendedName>
</protein>
<name>A0A1V9E4K7_9BACT</name>